<keyword evidence="5 7" id="KW-0449">Lipoprotein</keyword>
<comment type="similarity">
    <text evidence="2 8">Belongs to the ATG8 family.</text>
</comment>
<comment type="subcellular location">
    <subcellularLocation>
        <location evidence="1">Cytoplasmic vesicle</location>
        <location evidence="1">Autophagosome membrane</location>
        <topology evidence="1">Lipid-anchor</topology>
    </subcellularLocation>
</comment>
<keyword evidence="4" id="KW-0472">Membrane</keyword>
<evidence type="ECO:0000313" key="10">
    <source>
        <dbReference type="Proteomes" id="UP000193411"/>
    </source>
</evidence>
<dbReference type="InterPro" id="IPR029071">
    <property type="entry name" value="Ubiquitin-like_domsf"/>
</dbReference>
<sequence length="120" mass="14084">MVKFEYKEKHTFEIRNKKAKMLLEKYPGSTPIICQVDPKITNFEKNWFVVPGEMTVGQFMCVLRKRVRMSSTCGLFLFLANGTIPKSAQLLTLVYSQHHDEDGFLYFYVTRENTFGNIFR</sequence>
<dbReference type="SUPFAM" id="SSF54236">
    <property type="entry name" value="Ubiquitin-like"/>
    <property type="match status" value="1"/>
</dbReference>
<evidence type="ECO:0000313" key="9">
    <source>
        <dbReference type="EMBL" id="ORZ21057.1"/>
    </source>
</evidence>
<dbReference type="GO" id="GO:0006914">
    <property type="term" value="P:autophagy"/>
    <property type="evidence" value="ECO:0007669"/>
    <property type="project" value="UniProtKB-KW"/>
</dbReference>
<dbReference type="GO" id="GO:0031410">
    <property type="term" value="C:cytoplasmic vesicle"/>
    <property type="evidence" value="ECO:0007669"/>
    <property type="project" value="UniProtKB-KW"/>
</dbReference>
<keyword evidence="10" id="KW-1185">Reference proteome</keyword>
<organism evidence="9 10">
    <name type="scientific">Catenaria anguillulae PL171</name>
    <dbReference type="NCBI Taxonomy" id="765915"/>
    <lineage>
        <taxon>Eukaryota</taxon>
        <taxon>Fungi</taxon>
        <taxon>Fungi incertae sedis</taxon>
        <taxon>Blastocladiomycota</taxon>
        <taxon>Blastocladiomycetes</taxon>
        <taxon>Blastocladiales</taxon>
        <taxon>Catenariaceae</taxon>
        <taxon>Catenaria</taxon>
    </lineage>
</organism>
<evidence type="ECO:0000256" key="2">
    <source>
        <dbReference type="ARBA" id="ARBA00007293"/>
    </source>
</evidence>
<name>A0A1Y2GSD1_9FUNG</name>
<protein>
    <recommendedName>
        <fullName evidence="8">Autophagy-related protein</fullName>
    </recommendedName>
</protein>
<evidence type="ECO:0000256" key="6">
    <source>
        <dbReference type="ARBA" id="ARBA00023329"/>
    </source>
</evidence>
<evidence type="ECO:0000256" key="4">
    <source>
        <dbReference type="ARBA" id="ARBA00023136"/>
    </source>
</evidence>
<reference evidence="9 10" key="1">
    <citation type="submission" date="2016-07" db="EMBL/GenBank/DDBJ databases">
        <title>Pervasive Adenine N6-methylation of Active Genes in Fungi.</title>
        <authorList>
            <consortium name="DOE Joint Genome Institute"/>
            <person name="Mondo S.J."/>
            <person name="Dannebaum R.O."/>
            <person name="Kuo R.C."/>
            <person name="Labutti K."/>
            <person name="Haridas S."/>
            <person name="Kuo A."/>
            <person name="Salamov A."/>
            <person name="Ahrendt S.R."/>
            <person name="Lipzen A."/>
            <person name="Sullivan W."/>
            <person name="Andreopoulos W.B."/>
            <person name="Clum A."/>
            <person name="Lindquist E."/>
            <person name="Daum C."/>
            <person name="Ramamoorthy G.K."/>
            <person name="Gryganskyi A."/>
            <person name="Culley D."/>
            <person name="Magnuson J.K."/>
            <person name="James T.Y."/>
            <person name="O'Malley M.A."/>
            <person name="Stajich J.E."/>
            <person name="Spatafora J.W."/>
            <person name="Visel A."/>
            <person name="Grigoriev I.V."/>
        </authorList>
    </citation>
    <scope>NUCLEOTIDE SEQUENCE [LARGE SCALE GENOMIC DNA]</scope>
    <source>
        <strain evidence="9 10">PL171</strain>
    </source>
</reference>
<gene>
    <name evidence="9" type="ORF">BCR44DRAFT_116051</name>
</gene>
<keyword evidence="3 8" id="KW-0072">Autophagy</keyword>
<dbReference type="GO" id="GO:0000421">
    <property type="term" value="C:autophagosome membrane"/>
    <property type="evidence" value="ECO:0007669"/>
    <property type="project" value="UniProtKB-SubCell"/>
</dbReference>
<dbReference type="STRING" id="765915.A0A1Y2GSD1"/>
<evidence type="ECO:0000256" key="3">
    <source>
        <dbReference type="ARBA" id="ARBA00023006"/>
    </source>
</evidence>
<evidence type="ECO:0000256" key="7">
    <source>
        <dbReference type="PIRSR" id="PIRSR604241-50"/>
    </source>
</evidence>
<dbReference type="InterPro" id="IPR004241">
    <property type="entry name" value="Atg8-like"/>
</dbReference>
<dbReference type="Pfam" id="PF02991">
    <property type="entry name" value="ATG8"/>
    <property type="match status" value="1"/>
</dbReference>
<dbReference type="Proteomes" id="UP000193411">
    <property type="component" value="Unassembled WGS sequence"/>
</dbReference>
<proteinExistence type="inferred from homology"/>
<accession>A0A1Y2GSD1</accession>
<dbReference type="OrthoDB" id="6738456at2759"/>
<dbReference type="PANTHER" id="PTHR10969">
    <property type="entry name" value="MICROTUBULE-ASSOCIATED PROTEINS 1A/1B LIGHT CHAIN 3-RELATED"/>
    <property type="match status" value="1"/>
</dbReference>
<evidence type="ECO:0000256" key="1">
    <source>
        <dbReference type="ARBA" id="ARBA00004512"/>
    </source>
</evidence>
<feature type="lipid moiety-binding region" description="Phosphatidylserine amidated glycine; alternate" evidence="7">
    <location>
        <position position="116"/>
    </location>
</feature>
<dbReference type="EMBL" id="MCFL01000420">
    <property type="protein sequence ID" value="ORZ21057.1"/>
    <property type="molecule type" value="Genomic_DNA"/>
</dbReference>
<dbReference type="Gene3D" id="3.10.20.90">
    <property type="entry name" value="Phosphatidylinositol 3-kinase Catalytic Subunit, Chain A, domain 1"/>
    <property type="match status" value="1"/>
</dbReference>
<dbReference type="AlphaFoldDB" id="A0A1Y2GSD1"/>
<evidence type="ECO:0000256" key="5">
    <source>
        <dbReference type="ARBA" id="ARBA00023288"/>
    </source>
</evidence>
<evidence type="ECO:0000256" key="8">
    <source>
        <dbReference type="RuleBase" id="RU004384"/>
    </source>
</evidence>
<keyword evidence="6" id="KW-0968">Cytoplasmic vesicle</keyword>
<comment type="caution">
    <text evidence="9">The sequence shown here is derived from an EMBL/GenBank/DDBJ whole genome shotgun (WGS) entry which is preliminary data.</text>
</comment>